<dbReference type="GO" id="GO:0003723">
    <property type="term" value="F:RNA binding"/>
    <property type="evidence" value="ECO:0007669"/>
    <property type="project" value="InterPro"/>
</dbReference>
<dbReference type="CDD" id="cd02570">
    <property type="entry name" value="PseudoU_synth_EcTruA"/>
    <property type="match status" value="1"/>
</dbReference>
<dbReference type="InterPro" id="IPR001406">
    <property type="entry name" value="PsdUridine_synth_TruA"/>
</dbReference>
<keyword evidence="3 4" id="KW-0413">Isomerase</keyword>
<feature type="active site" description="Nucleophile" evidence="4 5">
    <location>
        <position position="52"/>
    </location>
</feature>
<dbReference type="EC" id="5.4.99.12" evidence="4"/>
<feature type="domain" description="Pseudouridine synthase I TruA alpha/beta" evidence="8">
    <location>
        <begin position="9"/>
        <end position="105"/>
    </location>
</feature>
<evidence type="ECO:0000259" key="8">
    <source>
        <dbReference type="Pfam" id="PF01416"/>
    </source>
</evidence>
<evidence type="ECO:0000256" key="3">
    <source>
        <dbReference type="ARBA" id="ARBA00023235"/>
    </source>
</evidence>
<dbReference type="GO" id="GO:0160147">
    <property type="term" value="F:tRNA pseudouridine(38-40) synthase activity"/>
    <property type="evidence" value="ECO:0007669"/>
    <property type="project" value="UniProtKB-EC"/>
</dbReference>
<dbReference type="HAMAP" id="MF_00171">
    <property type="entry name" value="TruA"/>
    <property type="match status" value="1"/>
</dbReference>
<dbReference type="Gene3D" id="3.30.70.660">
    <property type="entry name" value="Pseudouridine synthase I, catalytic domain, C-terminal subdomain"/>
    <property type="match status" value="1"/>
</dbReference>
<dbReference type="PANTHER" id="PTHR11142">
    <property type="entry name" value="PSEUDOURIDYLATE SYNTHASE"/>
    <property type="match status" value="1"/>
</dbReference>
<dbReference type="InterPro" id="IPR020094">
    <property type="entry name" value="TruA/RsuA/RluB/E/F_N"/>
</dbReference>
<name>E0XWL6_9PROT</name>
<feature type="binding site" evidence="4 6">
    <location>
        <position position="111"/>
    </location>
    <ligand>
        <name>substrate</name>
    </ligand>
</feature>
<dbReference type="NCBIfam" id="TIGR00071">
    <property type="entry name" value="hisT_truA"/>
    <property type="match status" value="1"/>
</dbReference>
<feature type="domain" description="Pseudouridine synthase I TruA alpha/beta" evidence="8">
    <location>
        <begin position="145"/>
        <end position="245"/>
    </location>
</feature>
<dbReference type="AlphaFoldDB" id="E0XWL6"/>
<dbReference type="GO" id="GO:0031119">
    <property type="term" value="P:tRNA pseudouridine synthesis"/>
    <property type="evidence" value="ECO:0007669"/>
    <property type="project" value="UniProtKB-UniRule"/>
</dbReference>
<dbReference type="Gene3D" id="3.30.70.580">
    <property type="entry name" value="Pseudouridine synthase I, catalytic domain, N-terminal subdomain"/>
    <property type="match status" value="1"/>
</dbReference>
<comment type="function">
    <text evidence="4">Formation of pseudouridine at positions 38, 39 and 40 in the anticodon stem and loop of transfer RNAs.</text>
</comment>
<protein>
    <recommendedName>
        <fullName evidence="4">tRNA pseudouridine synthase A</fullName>
        <ecNumber evidence="4">5.4.99.12</ecNumber>
    </recommendedName>
    <alternativeName>
        <fullName evidence="4">tRNA pseudouridine(38-40) synthase</fullName>
    </alternativeName>
    <alternativeName>
        <fullName evidence="4">tRNA pseudouridylate synthase I</fullName>
    </alternativeName>
    <alternativeName>
        <fullName evidence="4">tRNA-uridine isomerase I</fullName>
    </alternativeName>
</protein>
<evidence type="ECO:0000313" key="9">
    <source>
        <dbReference type="EMBL" id="ADI18807.1"/>
    </source>
</evidence>
<evidence type="ECO:0000256" key="5">
    <source>
        <dbReference type="PIRSR" id="PIRSR001430-1"/>
    </source>
</evidence>
<dbReference type="InterPro" id="IPR020095">
    <property type="entry name" value="PsdUridine_synth_TruA_C"/>
</dbReference>
<comment type="catalytic activity">
    <reaction evidence="4 7">
        <text>uridine(38/39/40) in tRNA = pseudouridine(38/39/40) in tRNA</text>
        <dbReference type="Rhea" id="RHEA:22376"/>
        <dbReference type="Rhea" id="RHEA-COMP:10085"/>
        <dbReference type="Rhea" id="RHEA-COMP:10087"/>
        <dbReference type="ChEBI" id="CHEBI:65314"/>
        <dbReference type="ChEBI" id="CHEBI:65315"/>
        <dbReference type="EC" id="5.4.99.12"/>
    </reaction>
</comment>
<dbReference type="FunFam" id="3.30.70.580:FF:000001">
    <property type="entry name" value="tRNA pseudouridine synthase A"/>
    <property type="match status" value="1"/>
</dbReference>
<dbReference type="PIRSF" id="PIRSF001430">
    <property type="entry name" value="tRNA_psdUrid_synth"/>
    <property type="match status" value="1"/>
</dbReference>
<proteinExistence type="inferred from homology"/>
<comment type="subunit">
    <text evidence="4">Homodimer.</text>
</comment>
<gene>
    <name evidence="4" type="primary">truA</name>
</gene>
<evidence type="ECO:0000256" key="7">
    <source>
        <dbReference type="RuleBase" id="RU003792"/>
    </source>
</evidence>
<accession>E0XWL6</accession>
<keyword evidence="2 4" id="KW-0819">tRNA processing</keyword>
<dbReference type="EMBL" id="GU474900">
    <property type="protein sequence ID" value="ADI18807.1"/>
    <property type="molecule type" value="Genomic_DNA"/>
</dbReference>
<reference evidence="9" key="1">
    <citation type="journal article" date="2011" name="Environ. Microbiol.">
        <title>Time-series analyses of Monterey Bay coastal microbial picoplankton using a 'genome proxy' microarray.</title>
        <authorList>
            <person name="Rich V.I."/>
            <person name="Pham V.D."/>
            <person name="Eppley J."/>
            <person name="Shi Y."/>
            <person name="DeLong E.F."/>
        </authorList>
    </citation>
    <scope>NUCLEOTIDE SEQUENCE</scope>
</reference>
<dbReference type="InterPro" id="IPR020097">
    <property type="entry name" value="PsdUridine_synth_TruA_a/b_dom"/>
</dbReference>
<comment type="caution">
    <text evidence="4">Lacks conserved residue(s) required for the propagation of feature annotation.</text>
</comment>
<dbReference type="SUPFAM" id="SSF55120">
    <property type="entry name" value="Pseudouridine synthase"/>
    <property type="match status" value="1"/>
</dbReference>
<evidence type="ECO:0000256" key="4">
    <source>
        <dbReference type="HAMAP-Rule" id="MF_00171"/>
    </source>
</evidence>
<dbReference type="Pfam" id="PF01416">
    <property type="entry name" value="PseudoU_synth_1"/>
    <property type="match status" value="2"/>
</dbReference>
<comment type="similarity">
    <text evidence="1 4 7">Belongs to the tRNA pseudouridine synthase TruA family.</text>
</comment>
<organism evidence="9">
    <name type="scientific">uncultured SAR11 cluster bacterium HF4000_37C10</name>
    <dbReference type="NCBI Taxonomy" id="710727"/>
    <lineage>
        <taxon>Bacteria</taxon>
        <taxon>Pseudomonadati</taxon>
        <taxon>Pseudomonadota</taxon>
        <taxon>Alphaproteobacteria</taxon>
        <taxon>Candidatus Pelagibacterales</taxon>
        <taxon>environmental samples</taxon>
    </lineage>
</organism>
<dbReference type="InterPro" id="IPR020103">
    <property type="entry name" value="PsdUridine_synth_cat_dom_sf"/>
</dbReference>
<evidence type="ECO:0000256" key="6">
    <source>
        <dbReference type="PIRSR" id="PIRSR001430-2"/>
    </source>
</evidence>
<dbReference type="PANTHER" id="PTHR11142:SF0">
    <property type="entry name" value="TRNA PSEUDOURIDINE SYNTHASE-LIKE 1"/>
    <property type="match status" value="1"/>
</dbReference>
<sequence>MQRYKIKIEYDGTPFVGWQFQKNGPSIQEVLQNAIFNFSKEKVVVTGAGRTDSGVHALAQVAHFDLKKKIKKKSFLPGVNQHIGNKPVTVLKINKTSKKFHARFDAKKRTYQYTIINRQSPLALQKNKAWHIRKKLDVKAMKKGAKLLLGTHDFSTFRASSCGAKSPIKTMENISVKKNKDKITLKFTSRSFLQQQVRSMVGSIKYLGDGKWKLDDFKKSFKSKNRLKCAPPAPACGLYLTKIKY</sequence>
<evidence type="ECO:0000256" key="2">
    <source>
        <dbReference type="ARBA" id="ARBA00022694"/>
    </source>
</evidence>
<evidence type="ECO:0000256" key="1">
    <source>
        <dbReference type="ARBA" id="ARBA00009375"/>
    </source>
</evidence>